<dbReference type="Proteomes" id="UP000191812">
    <property type="component" value="Unassembled WGS sequence"/>
</dbReference>
<evidence type="ECO:0000313" key="2">
    <source>
        <dbReference type="Proteomes" id="UP000191812"/>
    </source>
</evidence>
<protein>
    <submittedName>
        <fullName evidence="1">Uncharacterized protein</fullName>
    </submittedName>
</protein>
<reference evidence="1 2" key="1">
    <citation type="submission" date="2016-01" db="EMBL/GenBank/DDBJ databases">
        <authorList>
            <person name="Regsiter A."/>
            <person name="william w."/>
        </authorList>
    </citation>
    <scope>NUCLEOTIDE SEQUENCE [LARGE SCALE GENOMIC DNA]</scope>
    <source>
        <strain evidence="1 2">CFBP 6927</strain>
    </source>
</reference>
<evidence type="ECO:0000313" key="1">
    <source>
        <dbReference type="EMBL" id="CUX47488.1"/>
    </source>
</evidence>
<dbReference type="EMBL" id="FBWH01000036">
    <property type="protein sequence ID" value="CUX47488.1"/>
    <property type="molecule type" value="Genomic_DNA"/>
</dbReference>
<name>A0ABP2BKD8_9HYPH</name>
<comment type="caution">
    <text evidence="1">The sequence shown here is derived from an EMBL/GenBank/DDBJ whole genome shotgun (WGS) entry which is preliminary data.</text>
</comment>
<organism evidence="1 2">
    <name type="scientific">Agrobacterium genomosp. 13 str. CFBP 6927</name>
    <dbReference type="NCBI Taxonomy" id="1183428"/>
    <lineage>
        <taxon>Bacteria</taxon>
        <taxon>Pseudomonadati</taxon>
        <taxon>Pseudomonadota</taxon>
        <taxon>Alphaproteobacteria</taxon>
        <taxon>Hyphomicrobiales</taxon>
        <taxon>Rhizobiaceae</taxon>
        <taxon>Rhizobium/Agrobacterium group</taxon>
        <taxon>Agrobacterium</taxon>
        <taxon>Agrobacterium tumefaciens complex</taxon>
    </lineage>
</organism>
<proteinExistence type="predicted"/>
<keyword evidence="2" id="KW-1185">Reference proteome</keyword>
<sequence length="271" mass="28767">MTFGEDFELGQAGHGAVVIGDFADGAGRKLPGKAAEVHGGFRVAGAAENTLRIGAQREDVAGTGEVFRARTLRHQRTHCLCPVGGGNACRGARNIVHRNGEGRLEGFGVARHHQRNVERIQTLARHGDADQPARMVHHEGDLLRSDAVGGGDDIAFVFAILVVDDNHHLATGYGLDGVFNSSNGHFLSGLSRVMPCCGIFALQEAPNIPWANNAMRSPQRAGVLCLVLFHPDYTVGSGLSPDLLTFRLWRPEALAGSGKIPIPPVGNCAPP</sequence>
<gene>
    <name evidence="1" type="ORF">AGR13a_Lc100211</name>
</gene>
<accession>A0ABP2BKD8</accession>